<proteinExistence type="predicted"/>
<dbReference type="GeneID" id="96296438"/>
<organism evidence="5 6">
    <name type="scientific">Streptosporangium canum</name>
    <dbReference type="NCBI Taxonomy" id="324952"/>
    <lineage>
        <taxon>Bacteria</taxon>
        <taxon>Bacillati</taxon>
        <taxon>Actinomycetota</taxon>
        <taxon>Actinomycetes</taxon>
        <taxon>Streptosporangiales</taxon>
        <taxon>Streptosporangiaceae</taxon>
        <taxon>Streptosporangium</taxon>
    </lineage>
</organism>
<gene>
    <name evidence="5" type="ORF">SAMN05216275_10291</name>
</gene>
<evidence type="ECO:0000313" key="6">
    <source>
        <dbReference type="Proteomes" id="UP000199111"/>
    </source>
</evidence>
<dbReference type="AlphaFoldDB" id="A0A1I3GJM9"/>
<dbReference type="GO" id="GO:0071949">
    <property type="term" value="F:FAD binding"/>
    <property type="evidence" value="ECO:0007669"/>
    <property type="project" value="InterPro"/>
</dbReference>
<dbReference type="EMBL" id="FOQY01000002">
    <property type="protein sequence ID" value="SFI23381.1"/>
    <property type="molecule type" value="Genomic_DNA"/>
</dbReference>
<dbReference type="Gene3D" id="3.40.30.120">
    <property type="match status" value="1"/>
</dbReference>
<dbReference type="InterPro" id="IPR036188">
    <property type="entry name" value="FAD/NAD-bd_sf"/>
</dbReference>
<dbReference type="GO" id="GO:0016709">
    <property type="term" value="F:oxidoreductase activity, acting on paired donors, with incorporation or reduction of molecular oxygen, NAD(P)H as one donor, and incorporation of one atom of oxygen"/>
    <property type="evidence" value="ECO:0007669"/>
    <property type="project" value="UniProtKB-ARBA"/>
</dbReference>
<dbReference type="InterPro" id="IPR002938">
    <property type="entry name" value="FAD-bd"/>
</dbReference>
<evidence type="ECO:0000313" key="5">
    <source>
        <dbReference type="EMBL" id="SFI23381.1"/>
    </source>
</evidence>
<dbReference type="PANTHER" id="PTHR43004">
    <property type="entry name" value="TRK SYSTEM POTASSIUM UPTAKE PROTEIN"/>
    <property type="match status" value="1"/>
</dbReference>
<accession>A0A1I3GJM9</accession>
<dbReference type="Gene3D" id="3.30.9.10">
    <property type="entry name" value="D-Amino Acid Oxidase, subunit A, domain 2"/>
    <property type="match status" value="1"/>
</dbReference>
<evidence type="ECO:0000256" key="2">
    <source>
        <dbReference type="ARBA" id="ARBA00022630"/>
    </source>
</evidence>
<sequence>MTAHDETTPVLIVGGGYAGLASSLFLSHHGVRSVLVDRHPAVSIQGRARGINQRTMEIYRPLGIEARVREVGRPFDGEAGVVRCENLAGDWNWILEEDTRGALPELTACEFGMADQRSVEPILIDAARGEGADIRFGTRCVSVEADAGGVTAVTEDRGTGRRRTVRSDYLIAADGFRGTIGRRLGVARSGPGVTQHWVTFVVEADLSEIVRKRALFWIVVNPEIGLGSFLTTAVPDQWAISVAYDPGKESAADFTPERCAKVARAVIGRDVAVRILDIASWEEAVGVADRFRSGRVFLAGDSAHVWPPAGAMGANAAVQDAHNLAWKLAAAINGWAGDSLLDSYGAERRPVAEALADITVRRQQARFGGDPDGDDVDDVLCTLGQRYRSSAVAGAGHDTVYGDKLEQRAVPGTRAPHLRLGLDGGTIAVHDLFHDAFVLLTGSAGTAWTDAVREVAGRTSVPLRAYRVGPAPAGAELVDLDGNWQPRYDLGRDGAVLVRPDGYVAWRSASPGGDPAALLTGALHRLLGTAG</sequence>
<feature type="domain" description="FAD-binding" evidence="4">
    <location>
        <begin position="8"/>
        <end position="357"/>
    </location>
</feature>
<dbReference type="InterPro" id="IPR050641">
    <property type="entry name" value="RIFMO-like"/>
</dbReference>
<dbReference type="Gene3D" id="3.50.50.60">
    <property type="entry name" value="FAD/NAD(P)-binding domain"/>
    <property type="match status" value="1"/>
</dbReference>
<dbReference type="PANTHER" id="PTHR43004:SF19">
    <property type="entry name" value="BINDING MONOOXYGENASE, PUTATIVE (JCVI)-RELATED"/>
    <property type="match status" value="1"/>
</dbReference>
<dbReference type="Proteomes" id="UP000199111">
    <property type="component" value="Unassembled WGS sequence"/>
</dbReference>
<dbReference type="SUPFAM" id="SSF51905">
    <property type="entry name" value="FAD/NAD(P)-binding domain"/>
    <property type="match status" value="1"/>
</dbReference>
<comment type="cofactor">
    <cofactor evidence="1">
        <name>FAD</name>
        <dbReference type="ChEBI" id="CHEBI:57692"/>
    </cofactor>
</comment>
<dbReference type="PRINTS" id="PR00420">
    <property type="entry name" value="RNGMNOXGNASE"/>
</dbReference>
<evidence type="ECO:0000256" key="1">
    <source>
        <dbReference type="ARBA" id="ARBA00001974"/>
    </source>
</evidence>
<keyword evidence="2" id="KW-0285">Flavoprotein</keyword>
<protein>
    <submittedName>
        <fullName evidence="5">Putative polyketide hydroxylase</fullName>
    </submittedName>
</protein>
<dbReference type="Pfam" id="PF01494">
    <property type="entry name" value="FAD_binding_3"/>
    <property type="match status" value="1"/>
</dbReference>
<keyword evidence="6" id="KW-1185">Reference proteome</keyword>
<evidence type="ECO:0000259" key="4">
    <source>
        <dbReference type="Pfam" id="PF01494"/>
    </source>
</evidence>
<evidence type="ECO:0000256" key="3">
    <source>
        <dbReference type="ARBA" id="ARBA00022827"/>
    </source>
</evidence>
<reference evidence="6" key="1">
    <citation type="submission" date="2016-10" db="EMBL/GenBank/DDBJ databases">
        <authorList>
            <person name="Varghese N."/>
            <person name="Submissions S."/>
        </authorList>
    </citation>
    <scope>NUCLEOTIDE SEQUENCE [LARGE SCALE GENOMIC DNA]</scope>
    <source>
        <strain evidence="6">CGMCC 4.2126</strain>
    </source>
</reference>
<name>A0A1I3GJM9_9ACTN</name>
<dbReference type="RefSeq" id="WP_093885454.1">
    <property type="nucleotide sequence ID" value="NZ_FOQY01000002.1"/>
</dbReference>
<keyword evidence="3" id="KW-0274">FAD</keyword>
<dbReference type="Pfam" id="PF21274">
    <property type="entry name" value="Rng_hyd_C"/>
    <property type="match status" value="1"/>
</dbReference>